<proteinExistence type="predicted"/>
<evidence type="ECO:0000313" key="3">
    <source>
        <dbReference type="Proteomes" id="UP001549366"/>
    </source>
</evidence>
<dbReference type="Proteomes" id="UP001549366">
    <property type="component" value="Unassembled WGS sequence"/>
</dbReference>
<protein>
    <submittedName>
        <fullName evidence="2">D-serine deaminase-like pyridoxal phosphate-dependent protein</fullName>
    </submittedName>
</protein>
<evidence type="ECO:0000313" key="2">
    <source>
        <dbReference type="EMBL" id="MET4756663.1"/>
    </source>
</evidence>
<feature type="region of interest" description="Disordered" evidence="1">
    <location>
        <begin position="1"/>
        <end position="30"/>
    </location>
</feature>
<name>A0ABV2SFW8_9GAMM</name>
<sequence>MVESQPLSPRGLTSSTLYGRSTNQEMLTSSDSTQLYEDELVFLRPHQSERVMLQFGKLLVIRNHQLQDTWETFDLTY</sequence>
<organism evidence="2 3">
    <name type="scientific">Endozoicomonas lisbonensis</name>
    <dbReference type="NCBI Taxonomy" id="3120522"/>
    <lineage>
        <taxon>Bacteria</taxon>
        <taxon>Pseudomonadati</taxon>
        <taxon>Pseudomonadota</taxon>
        <taxon>Gammaproteobacteria</taxon>
        <taxon>Oceanospirillales</taxon>
        <taxon>Endozoicomonadaceae</taxon>
        <taxon>Endozoicomonas</taxon>
    </lineage>
</organism>
<keyword evidence="3" id="KW-1185">Reference proteome</keyword>
<accession>A0ABV2SFW8</accession>
<comment type="caution">
    <text evidence="2">The sequence shown here is derived from an EMBL/GenBank/DDBJ whole genome shotgun (WGS) entry which is preliminary data.</text>
</comment>
<evidence type="ECO:0000256" key="1">
    <source>
        <dbReference type="SAM" id="MobiDB-lite"/>
    </source>
</evidence>
<gene>
    <name evidence="2" type="ORF">V5J35_001855</name>
</gene>
<reference evidence="2 3" key="1">
    <citation type="submission" date="2024-06" db="EMBL/GenBank/DDBJ databases">
        <title>Genomic Encyclopedia of Type Strains, Phase V (KMG-V): Genome sequencing to study the core and pangenomes of soil and plant-associated prokaryotes.</title>
        <authorList>
            <person name="Whitman W."/>
        </authorList>
    </citation>
    <scope>NUCLEOTIDE SEQUENCE [LARGE SCALE GENOMIC DNA]</scope>
    <source>
        <strain evidence="2 3">NE40</strain>
    </source>
</reference>
<dbReference type="EMBL" id="JBEWTB010000002">
    <property type="protein sequence ID" value="MET4756663.1"/>
    <property type="molecule type" value="Genomic_DNA"/>
</dbReference>